<protein>
    <submittedName>
        <fullName evidence="3">Heavy-metal-associated domain-containing protein</fullName>
    </submittedName>
</protein>
<feature type="compositionally biased region" description="Low complexity" evidence="1">
    <location>
        <begin position="420"/>
        <end position="433"/>
    </location>
</feature>
<proteinExistence type="predicted"/>
<reference evidence="4" key="1">
    <citation type="journal article" date="2019" name="Int. J. Syst. Evol. Microbiol.">
        <title>The Global Catalogue of Microorganisms (GCM) 10K type strain sequencing project: providing services to taxonomists for standard genome sequencing and annotation.</title>
        <authorList>
            <consortium name="The Broad Institute Genomics Platform"/>
            <consortium name="The Broad Institute Genome Sequencing Center for Infectious Disease"/>
            <person name="Wu L."/>
            <person name="Ma J."/>
        </authorList>
    </citation>
    <scope>NUCLEOTIDE SEQUENCE [LARGE SCALE GENOMIC DNA]</scope>
    <source>
        <strain evidence="4">KCTC 42644</strain>
    </source>
</reference>
<gene>
    <name evidence="3" type="ORF">ACFOMD_14070</name>
</gene>
<comment type="caution">
    <text evidence="3">The sequence shown here is derived from an EMBL/GenBank/DDBJ whole genome shotgun (WGS) entry which is preliminary data.</text>
</comment>
<evidence type="ECO:0000313" key="4">
    <source>
        <dbReference type="Proteomes" id="UP001595615"/>
    </source>
</evidence>
<feature type="chain" id="PRO_5046280100" evidence="2">
    <location>
        <begin position="23"/>
        <end position="433"/>
    </location>
</feature>
<keyword evidence="4" id="KW-1185">Reference proteome</keyword>
<feature type="region of interest" description="Disordered" evidence="1">
    <location>
        <begin position="404"/>
        <end position="433"/>
    </location>
</feature>
<dbReference type="RefSeq" id="WP_380862454.1">
    <property type="nucleotide sequence ID" value="NZ_JBHRXV010000011.1"/>
</dbReference>
<evidence type="ECO:0000256" key="2">
    <source>
        <dbReference type="SAM" id="SignalP"/>
    </source>
</evidence>
<feature type="signal peptide" evidence="2">
    <location>
        <begin position="1"/>
        <end position="22"/>
    </location>
</feature>
<organism evidence="3 4">
    <name type="scientific">Sphingoaurantiacus capsulatus</name>
    <dbReference type="NCBI Taxonomy" id="1771310"/>
    <lineage>
        <taxon>Bacteria</taxon>
        <taxon>Pseudomonadati</taxon>
        <taxon>Pseudomonadota</taxon>
        <taxon>Alphaproteobacteria</taxon>
        <taxon>Sphingomonadales</taxon>
        <taxon>Sphingosinicellaceae</taxon>
        <taxon>Sphingoaurantiacus</taxon>
    </lineage>
</organism>
<dbReference type="EMBL" id="JBHRXV010000011">
    <property type="protein sequence ID" value="MFC3713701.1"/>
    <property type="molecule type" value="Genomic_DNA"/>
</dbReference>
<sequence>MRVVRFLAIVGVVLCGAVASRAQDGDGGGDGGSGSAFVVSNIDVDVAGKSTDEARLAAFREAQRQAWPQLWARMTGNPPAQAPKLNDGALDSMVAGIEVDAERFSLKRYIGRLSVIFDRVRAGKYFGNDVATMSSPPMLLLPVLTDAGASTVYETQSPWLRAWSRYRPGSSPMQYVRATTVVGDSVLLNAYQSRRDDRALWRNILNRFRAADVLTAEAKLDRTYPGGPVIGSFVARHGPDATELTRFRLQIRSSTQLDRMLDQAVSRIDAAYGQALREGRLRSDPTLTADLAPPVNLAPVIAMTAVSASGVELNVATPDATTWSSVESALRSTPTVSGVTLVSLSLGGTSRIRIGHSDSYDWLLYNLDQRGLRIDVGEGGLRLRRKVAGDVVVPRPIVTEEAIDGGETNVTPVPAPAATPRPAGGPTNLLPEQ</sequence>
<evidence type="ECO:0000313" key="3">
    <source>
        <dbReference type="EMBL" id="MFC3713701.1"/>
    </source>
</evidence>
<dbReference type="Proteomes" id="UP001595615">
    <property type="component" value="Unassembled WGS sequence"/>
</dbReference>
<evidence type="ECO:0000256" key="1">
    <source>
        <dbReference type="SAM" id="MobiDB-lite"/>
    </source>
</evidence>
<keyword evidence="2" id="KW-0732">Signal</keyword>
<name>A0ABV7XC27_9SPHN</name>
<accession>A0ABV7XC27</accession>